<dbReference type="GO" id="GO:0009279">
    <property type="term" value="C:cell outer membrane"/>
    <property type="evidence" value="ECO:0007669"/>
    <property type="project" value="UniProtKB-UniRule"/>
</dbReference>
<evidence type="ECO:0000256" key="3">
    <source>
        <dbReference type="ARBA" id="ARBA00022692"/>
    </source>
</evidence>
<dbReference type="PROSITE" id="PS51779">
    <property type="entry name" value="POTRA"/>
    <property type="match status" value="2"/>
</dbReference>
<feature type="domain" description="POTRA" evidence="10">
    <location>
        <begin position="37"/>
        <end position="122"/>
    </location>
</feature>
<evidence type="ECO:0000256" key="8">
    <source>
        <dbReference type="NCBIfam" id="TIGR03303"/>
    </source>
</evidence>
<dbReference type="Pfam" id="PF07244">
    <property type="entry name" value="POTRA"/>
    <property type="match status" value="2"/>
</dbReference>
<proteinExistence type="predicted"/>
<evidence type="ECO:0000256" key="5">
    <source>
        <dbReference type="ARBA" id="ARBA00022737"/>
    </source>
</evidence>
<keyword evidence="2" id="KW-1134">Transmembrane beta strand</keyword>
<dbReference type="NCBIfam" id="TIGR03303">
    <property type="entry name" value="OM_YaeT"/>
    <property type="match status" value="1"/>
</dbReference>
<name>A0A1M4SCU7_9BACT</name>
<dbReference type="Gene3D" id="3.10.20.310">
    <property type="entry name" value="membrane protein fhac"/>
    <property type="match status" value="3"/>
</dbReference>
<dbReference type="EMBL" id="FQVB01000003">
    <property type="protein sequence ID" value="SHE29982.1"/>
    <property type="molecule type" value="Genomic_DNA"/>
</dbReference>
<evidence type="ECO:0000256" key="1">
    <source>
        <dbReference type="ARBA" id="ARBA00004370"/>
    </source>
</evidence>
<evidence type="ECO:0000256" key="4">
    <source>
        <dbReference type="ARBA" id="ARBA00022729"/>
    </source>
</evidence>
<dbReference type="OrthoDB" id="9814535at2"/>
<keyword evidence="4 9" id="KW-0732">Signal</keyword>
<dbReference type="InterPro" id="IPR039910">
    <property type="entry name" value="D15-like"/>
</dbReference>
<keyword evidence="5" id="KW-0677">Repeat</keyword>
<evidence type="ECO:0000259" key="10">
    <source>
        <dbReference type="PROSITE" id="PS51779"/>
    </source>
</evidence>
<evidence type="ECO:0000256" key="7">
    <source>
        <dbReference type="ARBA" id="ARBA00023237"/>
    </source>
</evidence>
<dbReference type="AlphaFoldDB" id="A0A1M4SCU7"/>
<dbReference type="STRING" id="1121391.SAMN02745206_00060"/>
<reference evidence="12" key="1">
    <citation type="submission" date="2016-11" db="EMBL/GenBank/DDBJ databases">
        <authorList>
            <person name="Varghese N."/>
            <person name="Submissions S."/>
        </authorList>
    </citation>
    <scope>NUCLEOTIDE SEQUENCE [LARGE SCALE GENOMIC DNA]</scope>
    <source>
        <strain evidence="12">DSM 9756</strain>
    </source>
</reference>
<dbReference type="PANTHER" id="PTHR12815:SF47">
    <property type="entry name" value="TRANSLOCATION AND ASSEMBLY MODULE SUBUNIT TAMA"/>
    <property type="match status" value="1"/>
</dbReference>
<dbReference type="GO" id="GO:0071709">
    <property type="term" value="P:membrane assembly"/>
    <property type="evidence" value="ECO:0007669"/>
    <property type="project" value="InterPro"/>
</dbReference>
<keyword evidence="3" id="KW-0812">Transmembrane</keyword>
<dbReference type="Gene3D" id="2.40.160.50">
    <property type="entry name" value="membrane protein fhac: a member of the omp85/tpsb transporter family"/>
    <property type="match status" value="1"/>
</dbReference>
<dbReference type="InterPro" id="IPR010827">
    <property type="entry name" value="BamA/TamA_POTRA"/>
</dbReference>
<dbReference type="Pfam" id="PF01103">
    <property type="entry name" value="Omp85"/>
    <property type="match status" value="1"/>
</dbReference>
<protein>
    <recommendedName>
        <fullName evidence="8">Outer membrane protein assembly factor BamA</fullName>
    </recommendedName>
</protein>
<dbReference type="InterPro" id="IPR034746">
    <property type="entry name" value="POTRA"/>
</dbReference>
<comment type="subcellular location">
    <subcellularLocation>
        <location evidence="1">Membrane</location>
    </subcellularLocation>
</comment>
<evidence type="ECO:0000256" key="9">
    <source>
        <dbReference type="SAM" id="SignalP"/>
    </source>
</evidence>
<dbReference type="InterPro" id="IPR000184">
    <property type="entry name" value="Bac_surfAg_D15"/>
</dbReference>
<feature type="signal peptide" evidence="9">
    <location>
        <begin position="1"/>
        <end position="26"/>
    </location>
</feature>
<dbReference type="RefSeq" id="WP_073035844.1">
    <property type="nucleotide sequence ID" value="NZ_FQVB01000003.1"/>
</dbReference>
<evidence type="ECO:0000256" key="2">
    <source>
        <dbReference type="ARBA" id="ARBA00022452"/>
    </source>
</evidence>
<evidence type="ECO:0000313" key="11">
    <source>
        <dbReference type="EMBL" id="SHE29982.1"/>
    </source>
</evidence>
<keyword evidence="7" id="KW-0998">Cell outer membrane</keyword>
<dbReference type="PANTHER" id="PTHR12815">
    <property type="entry name" value="SORTING AND ASSEMBLY MACHINERY SAMM50 PROTEIN FAMILY MEMBER"/>
    <property type="match status" value="1"/>
</dbReference>
<feature type="chain" id="PRO_5011979356" description="Outer membrane protein assembly factor BamA" evidence="9">
    <location>
        <begin position="27"/>
        <end position="614"/>
    </location>
</feature>
<keyword evidence="12" id="KW-1185">Reference proteome</keyword>
<evidence type="ECO:0000313" key="12">
    <source>
        <dbReference type="Proteomes" id="UP000184076"/>
    </source>
</evidence>
<feature type="domain" description="POTRA" evidence="10">
    <location>
        <begin position="209"/>
        <end position="283"/>
    </location>
</feature>
<dbReference type="InterPro" id="IPR023707">
    <property type="entry name" value="OM_assembly_BamA"/>
</dbReference>
<organism evidence="11 12">
    <name type="scientific">Desulfacinum infernum DSM 9756</name>
    <dbReference type="NCBI Taxonomy" id="1121391"/>
    <lineage>
        <taxon>Bacteria</taxon>
        <taxon>Pseudomonadati</taxon>
        <taxon>Thermodesulfobacteriota</taxon>
        <taxon>Syntrophobacteria</taxon>
        <taxon>Syntrophobacterales</taxon>
        <taxon>Syntrophobacteraceae</taxon>
        <taxon>Desulfacinum</taxon>
    </lineage>
</organism>
<dbReference type="Proteomes" id="UP000184076">
    <property type="component" value="Unassembled WGS sequence"/>
</dbReference>
<gene>
    <name evidence="11" type="ORF">SAMN02745206_00060</name>
</gene>
<keyword evidence="6" id="KW-0472">Membrane</keyword>
<sequence>MPARLGKRLFLILLFAIAMGGAPAGAASRPSPSSDVRYVRFLRFVGVQGLSPDRLKKVMETRVRRFRWFGGEPLDEQVLEKDLERIERLYRSEGYYDARVLGYRLLPLAGSNHILEIQVDEGDPVIVESVRLYVDGKESGPWHKELLSALPLKEGGRFTSPGFENIERTVRRFLAEWGYARAQVETGGSLDKQARKAVIRVDVQMGPPCYFGPVTIEGNRKVSADVIRRELTFREGERFRTSAVTASQKRLMDTRLFSFVDVQVVEGGDTGPRLPIHIVVKEAKSQSIRFGAGYGTEDKLRGMLGWEYRNFLGGGRNLQVSAKASSLARYVEGRLLQPHFPWPNAFLTSSGGYSREIQESFENEQYYIRNQWNIRESDRLLFYLGHNLEANQLLSLDLQPDQTLGAEKEGEDYFVSSLVAGASYQRVDDLLDPHKGWQVFQRLEWGSGLLGSDVSFVKLSLEGRAYLPLDPLGVLALRARWGSIKELEDTSYVPIFKRYFTGGSNSVRGYPYQKLGPLDDAGNPLGGLTVLEGNLDWRFPLKDSWEGVLFLDAGNVYPRGYELVWDQLRFTTGVGLRYKTPVGPVRVDLGYQLNPPDDAPFNRYQIHFSIGHAF</sequence>
<evidence type="ECO:0000256" key="6">
    <source>
        <dbReference type="ARBA" id="ARBA00023136"/>
    </source>
</evidence>
<accession>A0A1M4SCU7</accession>